<dbReference type="EMBL" id="JAHESF010000010">
    <property type="protein sequence ID" value="MBT1697613.1"/>
    <property type="molecule type" value="Genomic_DNA"/>
</dbReference>
<feature type="transmembrane region" description="Helical" evidence="4">
    <location>
        <begin position="282"/>
        <end position="301"/>
    </location>
</feature>
<dbReference type="InterPro" id="IPR020846">
    <property type="entry name" value="MFS_dom"/>
</dbReference>
<gene>
    <name evidence="6" type="ORF">KK083_12045</name>
</gene>
<feature type="transmembrane region" description="Helical" evidence="4">
    <location>
        <begin position="341"/>
        <end position="363"/>
    </location>
</feature>
<proteinExistence type="predicted"/>
<dbReference type="Pfam" id="PF07690">
    <property type="entry name" value="MFS_1"/>
    <property type="match status" value="1"/>
</dbReference>
<feature type="transmembrane region" description="Helical" evidence="4">
    <location>
        <begin position="170"/>
        <end position="189"/>
    </location>
</feature>
<keyword evidence="2 4" id="KW-1133">Transmembrane helix</keyword>
<dbReference type="GO" id="GO:0022857">
    <property type="term" value="F:transmembrane transporter activity"/>
    <property type="evidence" value="ECO:0007669"/>
    <property type="project" value="InterPro"/>
</dbReference>
<dbReference type="Proteomes" id="UP001319200">
    <property type="component" value="Unassembled WGS sequence"/>
</dbReference>
<evidence type="ECO:0000256" key="1">
    <source>
        <dbReference type="ARBA" id="ARBA00022692"/>
    </source>
</evidence>
<dbReference type="PROSITE" id="PS50850">
    <property type="entry name" value="MFS"/>
    <property type="match status" value="1"/>
</dbReference>
<protein>
    <submittedName>
        <fullName evidence="6">MFS transporter</fullName>
    </submittedName>
</protein>
<feature type="transmembrane region" description="Helical" evidence="4">
    <location>
        <begin position="106"/>
        <end position="127"/>
    </location>
</feature>
<dbReference type="SUPFAM" id="SSF103473">
    <property type="entry name" value="MFS general substrate transporter"/>
    <property type="match status" value="1"/>
</dbReference>
<evidence type="ECO:0000256" key="3">
    <source>
        <dbReference type="ARBA" id="ARBA00023136"/>
    </source>
</evidence>
<dbReference type="InterPro" id="IPR011701">
    <property type="entry name" value="MFS"/>
</dbReference>
<dbReference type="PANTHER" id="PTHR11360:SF290">
    <property type="entry name" value="MONOCARBOXYLATE MFS PERMEASE"/>
    <property type="match status" value="1"/>
</dbReference>
<evidence type="ECO:0000259" key="5">
    <source>
        <dbReference type="PROSITE" id="PS50850"/>
    </source>
</evidence>
<feature type="transmembrane region" description="Helical" evidence="4">
    <location>
        <begin position="12"/>
        <end position="35"/>
    </location>
</feature>
<dbReference type="RefSeq" id="WP_254163485.1">
    <property type="nucleotide sequence ID" value="NZ_JAHESF010000010.1"/>
</dbReference>
<organism evidence="6 7">
    <name type="scientific">Chryseosolibacter histidini</name>
    <dbReference type="NCBI Taxonomy" id="2782349"/>
    <lineage>
        <taxon>Bacteria</taxon>
        <taxon>Pseudomonadati</taxon>
        <taxon>Bacteroidota</taxon>
        <taxon>Cytophagia</taxon>
        <taxon>Cytophagales</taxon>
        <taxon>Chryseotaleaceae</taxon>
        <taxon>Chryseosolibacter</taxon>
    </lineage>
</organism>
<dbReference type="PANTHER" id="PTHR11360">
    <property type="entry name" value="MONOCARBOXYLATE TRANSPORTER"/>
    <property type="match status" value="1"/>
</dbReference>
<feature type="transmembrane region" description="Helical" evidence="4">
    <location>
        <begin position="81"/>
        <end position="100"/>
    </location>
</feature>
<dbReference type="CDD" id="cd17355">
    <property type="entry name" value="MFS_YcxA_like"/>
    <property type="match status" value="1"/>
</dbReference>
<feature type="transmembrane region" description="Helical" evidence="4">
    <location>
        <begin position="252"/>
        <end position="270"/>
    </location>
</feature>
<name>A0AAP2GN37_9BACT</name>
<comment type="caution">
    <text evidence="6">The sequence shown here is derived from an EMBL/GenBank/DDBJ whole genome shotgun (WGS) entry which is preliminary data.</text>
</comment>
<evidence type="ECO:0000313" key="7">
    <source>
        <dbReference type="Proteomes" id="UP001319200"/>
    </source>
</evidence>
<keyword evidence="7" id="KW-1185">Reference proteome</keyword>
<evidence type="ECO:0000313" key="6">
    <source>
        <dbReference type="EMBL" id="MBT1697613.1"/>
    </source>
</evidence>
<keyword evidence="3 4" id="KW-0472">Membrane</keyword>
<feature type="transmembrane region" description="Helical" evidence="4">
    <location>
        <begin position="307"/>
        <end position="329"/>
    </location>
</feature>
<feature type="transmembrane region" description="Helical" evidence="4">
    <location>
        <begin position="369"/>
        <end position="391"/>
    </location>
</feature>
<keyword evidence="1 4" id="KW-0812">Transmembrane</keyword>
<feature type="transmembrane region" description="Helical" evidence="4">
    <location>
        <begin position="55"/>
        <end position="74"/>
    </location>
</feature>
<dbReference type="InterPro" id="IPR036259">
    <property type="entry name" value="MFS_trans_sf"/>
</dbReference>
<accession>A0AAP2GN37</accession>
<reference evidence="6 7" key="1">
    <citation type="submission" date="2021-05" db="EMBL/GenBank/DDBJ databases">
        <title>A Polyphasic approach of four new species of the genus Ohtaekwangia: Ohtaekwangia histidinii sp. nov., Ohtaekwangia cretensis sp. nov., Ohtaekwangia indiensis sp. nov., Ohtaekwangia reichenbachii sp. nov. from diverse environment.</title>
        <authorList>
            <person name="Octaviana S."/>
        </authorList>
    </citation>
    <scope>NUCLEOTIDE SEQUENCE [LARGE SCALE GENOMIC DNA]</scope>
    <source>
        <strain evidence="6 7">PWU4</strain>
    </source>
</reference>
<dbReference type="Gene3D" id="1.20.1250.20">
    <property type="entry name" value="MFS general substrate transporter like domains"/>
    <property type="match status" value="2"/>
</dbReference>
<dbReference type="InterPro" id="IPR050327">
    <property type="entry name" value="Proton-linked_MCT"/>
</dbReference>
<evidence type="ECO:0000256" key="2">
    <source>
        <dbReference type="ARBA" id="ARBA00022989"/>
    </source>
</evidence>
<feature type="transmembrane region" description="Helical" evidence="4">
    <location>
        <begin position="139"/>
        <end position="158"/>
    </location>
</feature>
<sequence>MESGKLSKGQFQVAATGFLSLFSLVGIMFYGLPFFYDFWVTEFGWTRATVTSGNAFGKIIVGPLFGFIAGWFIDRFGPRRLLLTGIVMGGLALIGLSMMTTLWQFYLFYIFNALGYMFGGPLPNQVLISRWFDKARGKAMGIVYLGIGVGGALVPQMAKWLNLHFGWREALMILGVIMIVLAFPMAWFVKENPEGAQQTKHDAAKAPLGGILKGWPFYLLMIGSMCSIGAVAGTGQNLKLFLSIDLKYTQEAAANVLSIVLVASIVGRLLMGWLSDRIQKKYVMILIYALVAGSIPMLYFAHVPGVIYLFAFIFGVALGGDYMIIPLMAAELFGVRVMGRVMGLVITADGLAEAFAPMLAGWLRDRSGSYANGFAALIVLAVIGTVAVAMLPGKKGASSR</sequence>
<feature type="domain" description="Major facilitator superfamily (MFS) profile" evidence="5">
    <location>
        <begin position="9"/>
        <end position="396"/>
    </location>
</feature>
<dbReference type="AlphaFoldDB" id="A0AAP2GN37"/>
<evidence type="ECO:0000256" key="4">
    <source>
        <dbReference type="SAM" id="Phobius"/>
    </source>
</evidence>
<feature type="transmembrane region" description="Helical" evidence="4">
    <location>
        <begin position="210"/>
        <end position="232"/>
    </location>
</feature>